<dbReference type="EMBL" id="BMDD01000001">
    <property type="protein sequence ID" value="GGH70387.1"/>
    <property type="molecule type" value="Genomic_DNA"/>
</dbReference>
<keyword evidence="2" id="KW-1185">Reference proteome</keyword>
<gene>
    <name evidence="1" type="ORF">GCM10007362_06460</name>
</gene>
<accession>A0ABQ1ZNW4</accession>
<evidence type="ECO:0000313" key="1">
    <source>
        <dbReference type="EMBL" id="GGH70387.1"/>
    </source>
</evidence>
<evidence type="ECO:0008006" key="3">
    <source>
        <dbReference type="Google" id="ProtNLM"/>
    </source>
</evidence>
<organism evidence="1 2">
    <name type="scientific">Saccharibacillus endophyticus</name>
    <dbReference type="NCBI Taxonomy" id="2060666"/>
    <lineage>
        <taxon>Bacteria</taxon>
        <taxon>Bacillati</taxon>
        <taxon>Bacillota</taxon>
        <taxon>Bacilli</taxon>
        <taxon>Bacillales</taxon>
        <taxon>Paenibacillaceae</taxon>
        <taxon>Saccharibacillus</taxon>
    </lineage>
</organism>
<protein>
    <recommendedName>
        <fullName evidence="3">Lipoprotein</fullName>
    </recommendedName>
</protein>
<dbReference type="Proteomes" id="UP000605427">
    <property type="component" value="Unassembled WGS sequence"/>
</dbReference>
<evidence type="ECO:0000313" key="2">
    <source>
        <dbReference type="Proteomes" id="UP000605427"/>
    </source>
</evidence>
<sequence length="152" mass="16983">MRIPCKLRFFRTTMILILLMFVTLMSGCGAVSKPPALTAERLNTVRMPMTLGTYSWEDTDSDSGHPTEQVRDDEVEIFQAKNGIRLDFDGEEPFQITANLMSMEDPGAAPVPVIVRGTTLTLPDLVGYYALQVWAVWGNEDYASYALSIQIE</sequence>
<reference evidence="2" key="1">
    <citation type="journal article" date="2019" name="Int. J. Syst. Evol. Microbiol.">
        <title>The Global Catalogue of Microorganisms (GCM) 10K type strain sequencing project: providing services to taxonomists for standard genome sequencing and annotation.</title>
        <authorList>
            <consortium name="The Broad Institute Genomics Platform"/>
            <consortium name="The Broad Institute Genome Sequencing Center for Infectious Disease"/>
            <person name="Wu L."/>
            <person name="Ma J."/>
        </authorList>
    </citation>
    <scope>NUCLEOTIDE SEQUENCE [LARGE SCALE GENOMIC DNA]</scope>
    <source>
        <strain evidence="2">CCM 8702</strain>
    </source>
</reference>
<dbReference type="RefSeq" id="WP_172238985.1">
    <property type="nucleotide sequence ID" value="NZ_BMDD01000001.1"/>
</dbReference>
<proteinExistence type="predicted"/>
<comment type="caution">
    <text evidence="1">The sequence shown here is derived from an EMBL/GenBank/DDBJ whole genome shotgun (WGS) entry which is preliminary data.</text>
</comment>
<name>A0ABQ1ZNW4_9BACL</name>
<dbReference type="PROSITE" id="PS51257">
    <property type="entry name" value="PROKAR_LIPOPROTEIN"/>
    <property type="match status" value="1"/>
</dbReference>